<name>A0A8H6SBL8_MYCCL</name>
<dbReference type="EMBL" id="JACAZE010000016">
    <property type="protein sequence ID" value="KAF7296540.1"/>
    <property type="molecule type" value="Genomic_DNA"/>
</dbReference>
<dbReference type="InterPro" id="IPR037176">
    <property type="entry name" value="Osmotin/thaumatin-like_sf"/>
</dbReference>
<evidence type="ECO:0000256" key="1">
    <source>
        <dbReference type="SAM" id="MobiDB-lite"/>
    </source>
</evidence>
<sequence>MSLAAPLPSASSTRSSISPTATCNCPKNKGPRYLAARTGVHVCKTTQESTRIYNIESRHQRKKIYKTANLEWTNQPPSHSHFGRLGLETMLSSSRVVSFAALAAVAAAAPSLHVDNLCPVSVFLFTQTSFGSISNNVHLAAGEKGHGMDISSNWDGAINVGTGCNSDGSSCTTGGPQWDGVTPFSRAEFNYYAIPGSVTYDISLIYGFNVGMKITSAKDSCAKFSCAIGSAAGCPVPGPGAHISSCYSPCCSNKAACAGGALPAGGGGCVNNAGPGPHSPFYYNHCPNAYAFPDNDGADGYKPADFVDYTCDNTAITLTLCPGTTSHLNKRSFSEVHGQRDVEIIHDEA</sequence>
<evidence type="ECO:0000313" key="3">
    <source>
        <dbReference type="Proteomes" id="UP000613580"/>
    </source>
</evidence>
<dbReference type="Gene3D" id="2.60.110.10">
    <property type="entry name" value="Thaumatin"/>
    <property type="match status" value="1"/>
</dbReference>
<dbReference type="PANTHER" id="PTHR31013:SF2">
    <property type="entry name" value="THAUMATIN-LIKE PROTEIN"/>
    <property type="match status" value="1"/>
</dbReference>
<feature type="region of interest" description="Disordered" evidence="1">
    <location>
        <begin position="1"/>
        <end position="22"/>
    </location>
</feature>
<dbReference type="PANTHER" id="PTHR31013">
    <property type="entry name" value="THAUMATIN FAMILY PROTEIN-RELATED"/>
    <property type="match status" value="1"/>
</dbReference>
<accession>A0A8H6SBL8</accession>
<reference evidence="2" key="1">
    <citation type="submission" date="2020-05" db="EMBL/GenBank/DDBJ databases">
        <title>Mycena genomes resolve the evolution of fungal bioluminescence.</title>
        <authorList>
            <person name="Tsai I.J."/>
        </authorList>
    </citation>
    <scope>NUCLEOTIDE SEQUENCE</scope>
    <source>
        <strain evidence="2">110903Hualien_Pintung</strain>
    </source>
</reference>
<evidence type="ECO:0000313" key="2">
    <source>
        <dbReference type="EMBL" id="KAF7296540.1"/>
    </source>
</evidence>
<dbReference type="AlphaFoldDB" id="A0A8H6SBL8"/>
<dbReference type="Proteomes" id="UP000613580">
    <property type="component" value="Unassembled WGS sequence"/>
</dbReference>
<comment type="caution">
    <text evidence="2">The sequence shown here is derived from an EMBL/GenBank/DDBJ whole genome shotgun (WGS) entry which is preliminary data.</text>
</comment>
<dbReference type="InterPro" id="IPR001938">
    <property type="entry name" value="Thaumatin"/>
</dbReference>
<protein>
    <recommendedName>
        <fullName evidence="4">Osmotin thaumatin-like protein</fullName>
    </recommendedName>
</protein>
<dbReference type="PROSITE" id="PS51367">
    <property type="entry name" value="THAUMATIN_2"/>
    <property type="match status" value="1"/>
</dbReference>
<dbReference type="SUPFAM" id="SSF49870">
    <property type="entry name" value="Osmotin, thaumatin-like protein"/>
    <property type="match status" value="1"/>
</dbReference>
<dbReference type="OrthoDB" id="1906900at2759"/>
<organism evidence="2 3">
    <name type="scientific">Mycena chlorophos</name>
    <name type="common">Agaric fungus</name>
    <name type="synonym">Agaricus chlorophos</name>
    <dbReference type="NCBI Taxonomy" id="658473"/>
    <lineage>
        <taxon>Eukaryota</taxon>
        <taxon>Fungi</taxon>
        <taxon>Dikarya</taxon>
        <taxon>Basidiomycota</taxon>
        <taxon>Agaricomycotina</taxon>
        <taxon>Agaricomycetes</taxon>
        <taxon>Agaricomycetidae</taxon>
        <taxon>Agaricales</taxon>
        <taxon>Marasmiineae</taxon>
        <taxon>Mycenaceae</taxon>
        <taxon>Mycena</taxon>
    </lineage>
</organism>
<dbReference type="Pfam" id="PF00314">
    <property type="entry name" value="Thaumatin"/>
    <property type="match status" value="1"/>
</dbReference>
<proteinExistence type="predicted"/>
<keyword evidence="3" id="KW-1185">Reference proteome</keyword>
<evidence type="ECO:0008006" key="4">
    <source>
        <dbReference type="Google" id="ProtNLM"/>
    </source>
</evidence>
<gene>
    <name evidence="2" type="ORF">HMN09_01061000</name>
</gene>
<dbReference type="SMART" id="SM00205">
    <property type="entry name" value="THN"/>
    <property type="match status" value="1"/>
</dbReference>